<feature type="signal peptide" evidence="1">
    <location>
        <begin position="1"/>
        <end position="24"/>
    </location>
</feature>
<keyword evidence="3" id="KW-1185">Reference proteome</keyword>
<organism evidence="2 3">
    <name type="scientific">Kribbella lupini</name>
    <dbReference type="NCBI Taxonomy" id="291602"/>
    <lineage>
        <taxon>Bacteria</taxon>
        <taxon>Bacillati</taxon>
        <taxon>Actinomycetota</taxon>
        <taxon>Actinomycetes</taxon>
        <taxon>Propionibacteriales</taxon>
        <taxon>Kribbellaceae</taxon>
        <taxon>Kribbella</taxon>
    </lineage>
</organism>
<evidence type="ECO:0008006" key="4">
    <source>
        <dbReference type="Google" id="ProtNLM"/>
    </source>
</evidence>
<gene>
    <name evidence="2" type="ORF">GCM10009741_02840</name>
</gene>
<name>A0ABN2A1H3_9ACTN</name>
<feature type="chain" id="PRO_5047397540" description="ATP/GTP-binding protein" evidence="1">
    <location>
        <begin position="25"/>
        <end position="341"/>
    </location>
</feature>
<comment type="caution">
    <text evidence="2">The sequence shown here is derived from an EMBL/GenBank/DDBJ whole genome shotgun (WGS) entry which is preliminary data.</text>
</comment>
<dbReference type="EMBL" id="BAAANC010000001">
    <property type="protein sequence ID" value="GAA1509407.1"/>
    <property type="molecule type" value="Genomic_DNA"/>
</dbReference>
<accession>A0ABN2A1H3</accession>
<proteinExistence type="predicted"/>
<evidence type="ECO:0000256" key="1">
    <source>
        <dbReference type="SAM" id="SignalP"/>
    </source>
</evidence>
<reference evidence="2 3" key="1">
    <citation type="journal article" date="2019" name="Int. J. Syst. Evol. Microbiol.">
        <title>The Global Catalogue of Microorganisms (GCM) 10K type strain sequencing project: providing services to taxonomists for standard genome sequencing and annotation.</title>
        <authorList>
            <consortium name="The Broad Institute Genomics Platform"/>
            <consortium name="The Broad Institute Genome Sequencing Center for Infectious Disease"/>
            <person name="Wu L."/>
            <person name="Ma J."/>
        </authorList>
    </citation>
    <scope>NUCLEOTIDE SEQUENCE [LARGE SCALE GENOMIC DNA]</scope>
    <source>
        <strain evidence="2 3">JCM 14303</strain>
    </source>
</reference>
<evidence type="ECO:0000313" key="2">
    <source>
        <dbReference type="EMBL" id="GAA1509407.1"/>
    </source>
</evidence>
<keyword evidence="1" id="KW-0732">Signal</keyword>
<protein>
    <recommendedName>
        <fullName evidence="4">ATP/GTP-binding protein</fullName>
    </recommendedName>
</protein>
<dbReference type="Proteomes" id="UP001500363">
    <property type="component" value="Unassembled WGS sequence"/>
</dbReference>
<evidence type="ECO:0000313" key="3">
    <source>
        <dbReference type="Proteomes" id="UP001500363"/>
    </source>
</evidence>
<sequence>MLRGRLIGALLLVGAVAAPTRAFATTATDPLPEAEQPGCIVSQLSGLCELVVNDEVHQPGDEGKPGKTTKASKTGCRFEGQEIPCKTADGFWDPGSRCYLTPQPQQMSLTDNTKYPPGTKFYRCWYLLGVIDGKLDGLARFESEVREPGEQQTIDPRVAAQQVVATMNFVAPQLGLSPFVQSARREGVVNSPVWMWVTDPGESTTGPLSARVTLGGVTIEATGTLDRIEWSMGDGETVSCKGAGTPFDRSAMEGKSLKEVPASPTCGHKYVKTSRCEKGGQFPVGATAYWNVHWTGGGMEGDIPLQFTRSTTLSVVDLRPVLVAPDSAGHPQVTSPARSCS</sequence>